<dbReference type="OrthoDB" id="9181262at2"/>
<dbReference type="AlphaFoldDB" id="A0A401J9R8"/>
<dbReference type="EMBL" id="BGOW01000001">
    <property type="protein sequence ID" value="GBL44367.1"/>
    <property type="molecule type" value="Genomic_DNA"/>
</dbReference>
<gene>
    <name evidence="1" type="ORF">SFMTTN_0162</name>
</gene>
<keyword evidence="2" id="KW-1185">Reference proteome</keyword>
<accession>A0A401J9R8</accession>
<proteinExistence type="predicted"/>
<dbReference type="Pfam" id="PF20553">
    <property type="entry name" value="Methyltransf_35"/>
    <property type="match status" value="1"/>
</dbReference>
<dbReference type="RefSeq" id="WP_124703205.1">
    <property type="nucleotide sequence ID" value="NZ_BGOW01000001.1"/>
</dbReference>
<dbReference type="InterPro" id="IPR046788">
    <property type="entry name" value="Methyltransf_35"/>
</dbReference>
<sequence length="317" mass="36601">MAGSYRKINYTIRPAKSVERKMLCDIFRKLNDFYTIDSYRYIGFGAVYFSDFVLFHRMLGIRNMVSIESTLSESVKRRFEFNAPYKYIELKFGKSWEVLPTLEWKDIPTILWLDYDGLLESNCLRDIETFFSSATSGSVCLASFNIQDDPDSGAGTPLDRLKTQIGEENVPRDVGANSLSGWDRADIFRRIITNKIEEILSQRNGSMPDSAKLCYRQLFNFHYSDGALMLTVGGIIYGSGQKHLLDKCAFTNLRFCKDGSEPYKINIPKLTFKEIRHLESLMPISEESYKTINIPQSEIIQYCEVYRYFPIFAESEV</sequence>
<reference evidence="1 2" key="1">
    <citation type="journal article" date="2019" name="Front. Microbiol.">
        <title>Genomes of Neutrophilic Sulfur-Oxidizing Chemolithoautotrophs Representing 9 Proteobacterial Species From 8 Genera.</title>
        <authorList>
            <person name="Watanabe T."/>
            <person name="Kojima H."/>
            <person name="Umezawa K."/>
            <person name="Hori C."/>
            <person name="Takasuka T.E."/>
            <person name="Kato Y."/>
            <person name="Fukui M."/>
        </authorList>
    </citation>
    <scope>NUCLEOTIDE SEQUENCE [LARGE SCALE GENOMIC DNA]</scope>
    <source>
        <strain evidence="1 2">TTN</strain>
    </source>
</reference>
<organism evidence="1 2">
    <name type="scientific">Sulfuriferula multivorans</name>
    <dbReference type="NCBI Taxonomy" id="1559896"/>
    <lineage>
        <taxon>Bacteria</taxon>
        <taxon>Pseudomonadati</taxon>
        <taxon>Pseudomonadota</taxon>
        <taxon>Betaproteobacteria</taxon>
        <taxon>Nitrosomonadales</taxon>
        <taxon>Sulfuricellaceae</taxon>
        <taxon>Sulfuriferula</taxon>
    </lineage>
</organism>
<dbReference type="Proteomes" id="UP000286806">
    <property type="component" value="Unassembled WGS sequence"/>
</dbReference>
<name>A0A401J9R8_9PROT</name>
<comment type="caution">
    <text evidence="1">The sequence shown here is derived from an EMBL/GenBank/DDBJ whole genome shotgun (WGS) entry which is preliminary data.</text>
</comment>
<evidence type="ECO:0000313" key="1">
    <source>
        <dbReference type="EMBL" id="GBL44367.1"/>
    </source>
</evidence>
<evidence type="ECO:0000313" key="2">
    <source>
        <dbReference type="Proteomes" id="UP000286806"/>
    </source>
</evidence>
<protein>
    <submittedName>
        <fullName evidence="1">Uncharacterized protein</fullName>
    </submittedName>
</protein>